<dbReference type="RefSeq" id="WP_213297419.1">
    <property type="nucleotide sequence ID" value="NZ_JAGYVZ010000005.1"/>
</dbReference>
<keyword evidence="3" id="KW-0804">Transcription</keyword>
<evidence type="ECO:0000256" key="2">
    <source>
        <dbReference type="ARBA" id="ARBA00023125"/>
    </source>
</evidence>
<comment type="caution">
    <text evidence="5">The sequence shown here is derived from an EMBL/GenBank/DDBJ whole genome shotgun (WGS) entry which is preliminary data.</text>
</comment>
<keyword evidence="1" id="KW-0805">Transcription regulation</keyword>
<dbReference type="SMART" id="SM00342">
    <property type="entry name" value="HTH_ARAC"/>
    <property type="match status" value="1"/>
</dbReference>
<evidence type="ECO:0000256" key="1">
    <source>
        <dbReference type="ARBA" id="ARBA00023015"/>
    </source>
</evidence>
<dbReference type="Pfam" id="PF12833">
    <property type="entry name" value="HTH_18"/>
    <property type="match status" value="1"/>
</dbReference>
<dbReference type="PROSITE" id="PS01124">
    <property type="entry name" value="HTH_ARAC_FAMILY_2"/>
    <property type="match status" value="1"/>
</dbReference>
<protein>
    <submittedName>
        <fullName evidence="5">AraC family transcriptional regulator</fullName>
    </submittedName>
</protein>
<sequence length="295" mass="34740">MIKEFINIELNNLPIEGLDIHIIKKYEITTSGAESFLVENLSILLIRSGSFKIKLHDIVQDLTSHDLLVLPKNSYCTLLEARDKLQLYLVSLSSEFTVKNCFKKELVDSLYFFIRKRSFKITLEEREYQMLSLIYKLIYFVNRDAVRNGFDAELQRISLNLFLYELREIYIKYSPKDEVPFNRKETLAIQFLTMLSIHGRKQHYVQFYAGSLYVTPAYLNFLVKQFTGKNVKYLITENLILEAKILLEDTQLTIADIVDELEFTSMSAFSFFFRKHTALSPSEYRSKFVERFKSQ</sequence>
<dbReference type="InterPro" id="IPR018060">
    <property type="entry name" value="HTH_AraC"/>
</dbReference>
<dbReference type="SUPFAM" id="SSF46689">
    <property type="entry name" value="Homeodomain-like"/>
    <property type="match status" value="1"/>
</dbReference>
<name>A0ABS5PA34_9FLAO</name>
<dbReference type="EMBL" id="JAGYVZ010000005">
    <property type="protein sequence ID" value="MBS7230971.1"/>
    <property type="molecule type" value="Genomic_DNA"/>
</dbReference>
<evidence type="ECO:0000259" key="4">
    <source>
        <dbReference type="PROSITE" id="PS01124"/>
    </source>
</evidence>
<dbReference type="InterPro" id="IPR009057">
    <property type="entry name" value="Homeodomain-like_sf"/>
</dbReference>
<feature type="domain" description="HTH araC/xylS-type" evidence="4">
    <location>
        <begin position="189"/>
        <end position="287"/>
    </location>
</feature>
<evidence type="ECO:0000313" key="5">
    <source>
        <dbReference type="EMBL" id="MBS7230971.1"/>
    </source>
</evidence>
<reference evidence="5 6" key="1">
    <citation type="journal article" date="2018" name="Int. J. Syst. Evol. Microbiol.">
        <title>Flavobacterium chryseum sp. nov. and Flavobacterium psychroterrae sp. nov., novel environmental bacteria isolated from Antarctica.</title>
        <authorList>
            <person name="Kralova S."/>
            <person name="Svec P."/>
            <person name="Busse H.J."/>
            <person name="Stankova E."/>
            <person name="Vaczi P."/>
            <person name="Sedlacek I."/>
        </authorList>
    </citation>
    <scope>NUCLEOTIDE SEQUENCE [LARGE SCALE GENOMIC DNA]</scope>
    <source>
        <strain evidence="5 6">CCM 8827</strain>
    </source>
</reference>
<dbReference type="PANTHER" id="PTHR43280:SF32">
    <property type="entry name" value="TRANSCRIPTIONAL REGULATORY PROTEIN"/>
    <property type="match status" value="1"/>
</dbReference>
<organism evidence="5 6">
    <name type="scientific">Flavobacterium psychroterrae</name>
    <dbReference type="NCBI Taxonomy" id="2133767"/>
    <lineage>
        <taxon>Bacteria</taxon>
        <taxon>Pseudomonadati</taxon>
        <taxon>Bacteroidota</taxon>
        <taxon>Flavobacteriia</taxon>
        <taxon>Flavobacteriales</taxon>
        <taxon>Flavobacteriaceae</taxon>
        <taxon>Flavobacterium</taxon>
    </lineage>
</organism>
<dbReference type="PANTHER" id="PTHR43280">
    <property type="entry name" value="ARAC-FAMILY TRANSCRIPTIONAL REGULATOR"/>
    <property type="match status" value="1"/>
</dbReference>
<evidence type="ECO:0000256" key="3">
    <source>
        <dbReference type="ARBA" id="ARBA00023163"/>
    </source>
</evidence>
<proteinExistence type="predicted"/>
<dbReference type="Gene3D" id="1.10.10.60">
    <property type="entry name" value="Homeodomain-like"/>
    <property type="match status" value="1"/>
</dbReference>
<keyword evidence="2" id="KW-0238">DNA-binding</keyword>
<gene>
    <name evidence="5" type="ORF">KHA90_08040</name>
</gene>
<keyword evidence="6" id="KW-1185">Reference proteome</keyword>
<accession>A0ABS5PA34</accession>
<evidence type="ECO:0000313" key="6">
    <source>
        <dbReference type="Proteomes" id="UP000722625"/>
    </source>
</evidence>
<dbReference type="Proteomes" id="UP000722625">
    <property type="component" value="Unassembled WGS sequence"/>
</dbReference>